<dbReference type="InterPro" id="IPR006096">
    <property type="entry name" value="Glu/Leu/Phe/Val/Trp_DH_C"/>
</dbReference>
<reference evidence="5" key="1">
    <citation type="journal article" date="2013" name="Nature">
        <title>Pan genome of the phytoplankton Emiliania underpins its global distribution.</title>
        <authorList>
            <person name="Read B.A."/>
            <person name="Kegel J."/>
            <person name="Klute M.J."/>
            <person name="Kuo A."/>
            <person name="Lefebvre S.C."/>
            <person name="Maumus F."/>
            <person name="Mayer C."/>
            <person name="Miller J."/>
            <person name="Monier A."/>
            <person name="Salamov A."/>
            <person name="Young J."/>
            <person name="Aguilar M."/>
            <person name="Claverie J.M."/>
            <person name="Frickenhaus S."/>
            <person name="Gonzalez K."/>
            <person name="Herman E.K."/>
            <person name="Lin Y.C."/>
            <person name="Napier J."/>
            <person name="Ogata H."/>
            <person name="Sarno A.F."/>
            <person name="Shmutz J."/>
            <person name="Schroeder D."/>
            <person name="de Vargas C."/>
            <person name="Verret F."/>
            <person name="von Dassow P."/>
            <person name="Valentin K."/>
            <person name="Van de Peer Y."/>
            <person name="Wheeler G."/>
            <person name="Dacks J.B."/>
            <person name="Delwiche C.F."/>
            <person name="Dyhrman S.T."/>
            <person name="Glockner G."/>
            <person name="John U."/>
            <person name="Richards T."/>
            <person name="Worden A.Z."/>
            <person name="Zhang X."/>
            <person name="Grigoriev I.V."/>
            <person name="Allen A.E."/>
            <person name="Bidle K."/>
            <person name="Borodovsky M."/>
            <person name="Bowler C."/>
            <person name="Brownlee C."/>
            <person name="Cock J.M."/>
            <person name="Elias M."/>
            <person name="Gladyshev V.N."/>
            <person name="Groth M."/>
            <person name="Guda C."/>
            <person name="Hadaegh A."/>
            <person name="Iglesias-Rodriguez M.D."/>
            <person name="Jenkins J."/>
            <person name="Jones B.M."/>
            <person name="Lawson T."/>
            <person name="Leese F."/>
            <person name="Lindquist E."/>
            <person name="Lobanov A."/>
            <person name="Lomsadze A."/>
            <person name="Malik S.B."/>
            <person name="Marsh M.E."/>
            <person name="Mackinder L."/>
            <person name="Mock T."/>
            <person name="Mueller-Roeber B."/>
            <person name="Pagarete A."/>
            <person name="Parker M."/>
            <person name="Probert I."/>
            <person name="Quesneville H."/>
            <person name="Raines C."/>
            <person name="Rensing S.A."/>
            <person name="Riano-Pachon D.M."/>
            <person name="Richier S."/>
            <person name="Rokitta S."/>
            <person name="Shiraiwa Y."/>
            <person name="Soanes D.M."/>
            <person name="van der Giezen M."/>
            <person name="Wahlund T.M."/>
            <person name="Williams B."/>
            <person name="Wilson W."/>
            <person name="Wolfe G."/>
            <person name="Wurch L.L."/>
        </authorList>
    </citation>
    <scope>NUCLEOTIDE SEQUENCE</scope>
</reference>
<accession>A0A0D3KMF9</accession>
<dbReference type="SUPFAM" id="SSF51735">
    <property type="entry name" value="NAD(P)-binding Rossmann-fold domains"/>
    <property type="match status" value="1"/>
</dbReference>
<keyword evidence="5" id="KW-1185">Reference proteome</keyword>
<proteinExistence type="inferred from homology"/>
<dbReference type="Pfam" id="PF00208">
    <property type="entry name" value="ELFV_dehydrog"/>
    <property type="match status" value="1"/>
</dbReference>
<dbReference type="PROSITE" id="PS00074">
    <property type="entry name" value="GLFV_DEHYDROGENASE"/>
    <property type="match status" value="1"/>
</dbReference>
<dbReference type="STRING" id="2903.R1FTY2"/>
<dbReference type="OMA" id="KTVPWFL"/>
<name>A0A0D3KMF9_EMIH1</name>
<dbReference type="SMART" id="SM00839">
    <property type="entry name" value="ELFV_dehydrog"/>
    <property type="match status" value="1"/>
</dbReference>
<dbReference type="PANTHER" id="PTHR11606">
    <property type="entry name" value="GLUTAMATE DEHYDROGENASE"/>
    <property type="match status" value="1"/>
</dbReference>
<keyword evidence="2" id="KW-0560">Oxidoreductase</keyword>
<comment type="similarity">
    <text evidence="1">Belongs to the Glu/Leu/Phe/Val dehydrogenases family.</text>
</comment>
<organism evidence="4 5">
    <name type="scientific">Emiliania huxleyi (strain CCMP1516)</name>
    <dbReference type="NCBI Taxonomy" id="280463"/>
    <lineage>
        <taxon>Eukaryota</taxon>
        <taxon>Haptista</taxon>
        <taxon>Haptophyta</taxon>
        <taxon>Prymnesiophyceae</taxon>
        <taxon>Isochrysidales</taxon>
        <taxon>Noelaerhabdaceae</taxon>
        <taxon>Emiliania</taxon>
    </lineage>
</organism>
<evidence type="ECO:0000256" key="2">
    <source>
        <dbReference type="ARBA" id="ARBA00023002"/>
    </source>
</evidence>
<evidence type="ECO:0000256" key="1">
    <source>
        <dbReference type="ARBA" id="ARBA00006382"/>
    </source>
</evidence>
<evidence type="ECO:0000313" key="4">
    <source>
        <dbReference type="EnsemblProtists" id="EOD36944"/>
    </source>
</evidence>
<dbReference type="eggNOG" id="KOG2250">
    <property type="taxonomic scope" value="Eukaryota"/>
</dbReference>
<dbReference type="KEGG" id="ehx:EMIHUDRAFT_433762"/>
<evidence type="ECO:0000313" key="5">
    <source>
        <dbReference type="Proteomes" id="UP000013827"/>
    </source>
</evidence>
<dbReference type="InterPro" id="IPR033524">
    <property type="entry name" value="Glu/Leu/Phe/Val_DH_AS"/>
</dbReference>
<dbReference type="AlphaFoldDB" id="A0A0D3KMF9"/>
<dbReference type="InterPro" id="IPR036291">
    <property type="entry name" value="NAD(P)-bd_dom_sf"/>
</dbReference>
<dbReference type="PANTHER" id="PTHR11606:SF39">
    <property type="entry name" value="GLUTAMATE_PHENYLALANINE_LEUCINE_VALINE_L-TRYPTOPHAN DEHYDROGENASE C-TERMINAL DOMAIN-CONTAINING PROTEIN"/>
    <property type="match status" value="1"/>
</dbReference>
<dbReference type="GO" id="GO:0005739">
    <property type="term" value="C:mitochondrion"/>
    <property type="evidence" value="ECO:0007669"/>
    <property type="project" value="TreeGrafter"/>
</dbReference>
<dbReference type="GO" id="GO:0006538">
    <property type="term" value="P:L-glutamate catabolic process"/>
    <property type="evidence" value="ECO:0007669"/>
    <property type="project" value="TreeGrafter"/>
</dbReference>
<dbReference type="PaxDb" id="2903-EOD36944"/>
<feature type="domain" description="Glutamate/phenylalanine/leucine/valine/L-tryptophan dehydrogenase C-terminal" evidence="3">
    <location>
        <begin position="658"/>
        <end position="913"/>
    </location>
</feature>
<protein>
    <recommendedName>
        <fullName evidence="3">Glutamate/phenylalanine/leucine/valine/L-tryptophan dehydrogenase C-terminal domain-containing protein</fullName>
    </recommendedName>
</protein>
<sequence length="1060" mass="113912">MLRLSGARGALGARRLAVAAVSHPDASKLISSLESSSKTNLSQVVPWFAEQMPTTYFRIFGEETQRRHLRAISTLFDDDLNLKTLSLTSHHGGAGGCPGRGPSAVYHTTLSRGAATSAAARLAQQVAALPREAELRRVLVFRSADDRLCLDILETGSADAPFSGEDAEQKAALVALEGYAARLRAGELVGQSNHVPPSAILSDGEVAKFLRRCSTTYVCQHEPRLLYKQMLLTQSVAGTEDVAVEFEDGYEYGSHNGAATLITVALGDSKPRRALQGTLATLDMHGLQVERVLVDMIGDPPSDKPGLPSAGVTLVRAIVRSPAGAVADNTQLANDLRRFKWLDDSALSLAAAHPSLGLERAESTAALATLSLALLDHPLLSRNNMLSLLERPAFAPQLAALSDVFAARFDPTSPMDDAAFGAAIDDFDKSVAVGFQAEESRSLLHAMGRCLRHTMRTNAPLAESRRALALRLDPALFAQPISQHAPHVLQLPYGVFFVAGRHFSSFHVRFADVARGGLRVVAPADSEAHVAESRRHFLECLNLAWAQQLKNKDIPEGGSKGVCLVTPGSSSKERAELLHGSVKATIDGMLDLISPGALARLGEAAEAPADRVGRGPEQIYLGPDENITPDDIDWVVHRAAERGYARPAAFMSSKPAEGINHKEFGVTSEGVAVFLDVALNALGLSPRTEPWSVKLTGGPDGDVAGNMLQILHREYGDKVRVVGMADGSGCAEDPAGLPMAELLRLFEQSLPLSALDRAALSPSGLLTTVDTEEGFHARNSMHNRVVADAFIPAGGRPSAINGSNWRDFLLPDGTPSAKVIVEGANLFVTPEARQALFEECGLPIIKDSSANKCGVICSSLEIAASIVLERDEFVALKPAYVPAVVDRLRALARLEASRIMAESRLRPHVPLPKLSEQLSLAILRVTNAAADALESLEPERKERLWPLMREHLPAPLFDAYSTRIAEALPWEYQKSLIAASLASRLVYREGLSWAESLPSEALPTVCLEYLRQEQRIRQLAEDVRTSSLGERDEVSELLIRGGVRAAVESAEHTRGAAIAA</sequence>
<dbReference type="Proteomes" id="UP000013827">
    <property type="component" value="Unassembled WGS sequence"/>
</dbReference>
<dbReference type="EnsemblProtists" id="EOD36944">
    <property type="protein sequence ID" value="EOD36944"/>
    <property type="gene ID" value="EMIHUDRAFT_433762"/>
</dbReference>
<dbReference type="GO" id="GO:0004352">
    <property type="term" value="F:glutamate dehydrogenase (NAD+) activity"/>
    <property type="evidence" value="ECO:0007669"/>
    <property type="project" value="TreeGrafter"/>
</dbReference>
<evidence type="ECO:0000259" key="3">
    <source>
        <dbReference type="SMART" id="SM00839"/>
    </source>
</evidence>
<dbReference type="InterPro" id="IPR046346">
    <property type="entry name" value="Aminoacid_DH-like_N_sf"/>
</dbReference>
<dbReference type="SUPFAM" id="SSF53223">
    <property type="entry name" value="Aminoacid dehydrogenase-like, N-terminal domain"/>
    <property type="match status" value="1"/>
</dbReference>
<reference evidence="4" key="2">
    <citation type="submission" date="2024-10" db="UniProtKB">
        <authorList>
            <consortium name="EnsemblProtists"/>
        </authorList>
    </citation>
    <scope>IDENTIFICATION</scope>
</reference>
<dbReference type="RefSeq" id="XP_005789373.1">
    <property type="nucleotide sequence ID" value="XM_005789316.1"/>
</dbReference>
<dbReference type="HOGENOM" id="CLU_010860_0_0_1"/>
<dbReference type="Gene3D" id="3.40.50.720">
    <property type="entry name" value="NAD(P)-binding Rossmann-like Domain"/>
    <property type="match status" value="1"/>
</dbReference>
<dbReference type="GeneID" id="17282214"/>